<feature type="binding site" evidence="7">
    <location>
        <position position="31"/>
    </location>
    <ligand>
        <name>Mg(2+)</name>
        <dbReference type="ChEBI" id="CHEBI:18420"/>
    </ligand>
</feature>
<dbReference type="AlphaFoldDB" id="A0A2T7E0K6"/>
<feature type="binding site" evidence="6">
    <location>
        <position position="70"/>
    </location>
    <ligand>
        <name>GTP</name>
        <dbReference type="ChEBI" id="CHEBI:37565"/>
    </ligand>
</feature>
<dbReference type="GO" id="GO:0016192">
    <property type="term" value="P:vesicle-mediated transport"/>
    <property type="evidence" value="ECO:0007669"/>
    <property type="project" value="UniProtKB-KW"/>
</dbReference>
<dbReference type="PROSITE" id="PS51417">
    <property type="entry name" value="ARF"/>
    <property type="match status" value="1"/>
</dbReference>
<dbReference type="Gramene" id="PUZ61368">
    <property type="protein sequence ID" value="PUZ61368"/>
    <property type="gene ID" value="GQ55_4G270000"/>
</dbReference>
<evidence type="ECO:0000256" key="6">
    <source>
        <dbReference type="PIRSR" id="PIRSR606689-1"/>
    </source>
</evidence>
<evidence type="ECO:0000256" key="3">
    <source>
        <dbReference type="ARBA" id="ARBA00022741"/>
    </source>
</evidence>
<comment type="similarity">
    <text evidence="1 8">Belongs to the small GTPase superfamily. Arf family.</text>
</comment>
<dbReference type="GO" id="GO:0003924">
    <property type="term" value="F:GTPase activity"/>
    <property type="evidence" value="ECO:0007669"/>
    <property type="project" value="InterPro"/>
</dbReference>
<dbReference type="Pfam" id="PF00025">
    <property type="entry name" value="Arf"/>
    <property type="match status" value="1"/>
</dbReference>
<evidence type="ECO:0000256" key="5">
    <source>
        <dbReference type="ARBA" id="ARBA00023134"/>
    </source>
</evidence>
<dbReference type="GO" id="GO:0046872">
    <property type="term" value="F:metal ion binding"/>
    <property type="evidence" value="ECO:0007669"/>
    <property type="project" value="UniProtKB-KW"/>
</dbReference>
<dbReference type="STRING" id="1504633.A0A2T7E0K6"/>
<dbReference type="OrthoDB" id="2011769at2759"/>
<dbReference type="EMBL" id="CM009752">
    <property type="protein sequence ID" value="PUZ61366.1"/>
    <property type="molecule type" value="Genomic_DNA"/>
</dbReference>
<evidence type="ECO:0000256" key="4">
    <source>
        <dbReference type="ARBA" id="ARBA00022892"/>
    </source>
</evidence>
<dbReference type="InterPro" id="IPR027417">
    <property type="entry name" value="P-loop_NTPase"/>
</dbReference>
<dbReference type="SUPFAM" id="SSF52540">
    <property type="entry name" value="P-loop containing nucleoside triphosphate hydrolases"/>
    <property type="match status" value="1"/>
</dbReference>
<keyword evidence="4" id="KW-0931">ER-Golgi transport</keyword>
<dbReference type="SMART" id="SM00178">
    <property type="entry name" value="SAR"/>
    <property type="match status" value="1"/>
</dbReference>
<dbReference type="Gene3D" id="3.40.50.300">
    <property type="entry name" value="P-loop containing nucleotide triphosphate hydrolases"/>
    <property type="match status" value="1"/>
</dbReference>
<evidence type="ECO:0000256" key="7">
    <source>
        <dbReference type="PIRSR" id="PIRSR606689-2"/>
    </source>
</evidence>
<dbReference type="PRINTS" id="PR00328">
    <property type="entry name" value="SAR1GTPBP"/>
</dbReference>
<feature type="binding site" evidence="6">
    <location>
        <begin position="24"/>
        <end position="31"/>
    </location>
    <ligand>
        <name>GTP</name>
        <dbReference type="ChEBI" id="CHEBI:37565"/>
    </ligand>
</feature>
<feature type="binding site" evidence="6">
    <location>
        <begin position="126"/>
        <end position="129"/>
    </location>
    <ligand>
        <name>GTP</name>
        <dbReference type="ChEBI" id="CHEBI:37565"/>
    </ligand>
</feature>
<evidence type="ECO:0000313" key="9">
    <source>
        <dbReference type="EMBL" id="PUZ61368.1"/>
    </source>
</evidence>
<dbReference type="Gramene" id="PUZ61367">
    <property type="protein sequence ID" value="PUZ61367"/>
    <property type="gene ID" value="GQ55_4G270000"/>
</dbReference>
<dbReference type="EMBL" id="CM009752">
    <property type="protein sequence ID" value="PUZ61368.1"/>
    <property type="molecule type" value="Genomic_DNA"/>
</dbReference>
<keyword evidence="4" id="KW-0813">Transport</keyword>
<dbReference type="Gramene" id="PUZ61366">
    <property type="protein sequence ID" value="PUZ61366"/>
    <property type="gene ID" value="GQ55_4G270000"/>
</dbReference>
<keyword evidence="7" id="KW-0460">Magnesium</keyword>
<dbReference type="InterPro" id="IPR005225">
    <property type="entry name" value="Small_GTP-bd"/>
</dbReference>
<keyword evidence="2" id="KW-0449">Lipoprotein</keyword>
<dbReference type="EMBL" id="CM009752">
    <property type="protein sequence ID" value="PUZ61367.1"/>
    <property type="molecule type" value="Genomic_DNA"/>
</dbReference>
<dbReference type="GO" id="GO:0005525">
    <property type="term" value="F:GTP binding"/>
    <property type="evidence" value="ECO:0007669"/>
    <property type="project" value="UniProtKB-KW"/>
</dbReference>
<dbReference type="PANTHER" id="PTHR11711">
    <property type="entry name" value="ADP RIBOSYLATION FACTOR-RELATED"/>
    <property type="match status" value="1"/>
</dbReference>
<evidence type="ECO:0000256" key="8">
    <source>
        <dbReference type="RuleBase" id="RU003925"/>
    </source>
</evidence>
<dbReference type="InterPro" id="IPR024156">
    <property type="entry name" value="Small_GTPase_ARF"/>
</dbReference>
<protein>
    <recommendedName>
        <fullName evidence="11">ADP-ribosylation factor</fullName>
    </recommendedName>
</protein>
<keyword evidence="10" id="KW-1185">Reference proteome</keyword>
<keyword evidence="7" id="KW-0479">Metal-binding</keyword>
<proteinExistence type="inferred from homology"/>
<keyword evidence="5 6" id="KW-0342">GTP-binding</keyword>
<reference evidence="9 10" key="1">
    <citation type="submission" date="2018-04" db="EMBL/GenBank/DDBJ databases">
        <title>WGS assembly of Panicum hallii var. hallii HAL2.</title>
        <authorList>
            <person name="Lovell J."/>
            <person name="Jenkins J."/>
            <person name="Lowry D."/>
            <person name="Mamidi S."/>
            <person name="Sreedasyam A."/>
            <person name="Weng X."/>
            <person name="Barry K."/>
            <person name="Bonette J."/>
            <person name="Campitelli B."/>
            <person name="Daum C."/>
            <person name="Gordon S."/>
            <person name="Gould B."/>
            <person name="Lipzen A."/>
            <person name="MacQueen A."/>
            <person name="Palacio-Mejia J."/>
            <person name="Plott C."/>
            <person name="Shakirov E."/>
            <person name="Shu S."/>
            <person name="Yoshinaga Y."/>
            <person name="Zane M."/>
            <person name="Rokhsar D."/>
            <person name="Grimwood J."/>
            <person name="Schmutz J."/>
            <person name="Juenger T."/>
        </authorList>
    </citation>
    <scope>NUCLEOTIDE SEQUENCE [LARGE SCALE GENOMIC DNA]</scope>
    <source>
        <strain evidence="10">cv. HAL2</strain>
        <strain evidence="9">HAL2</strain>
    </source>
</reference>
<feature type="binding site" evidence="7">
    <location>
        <position position="48"/>
    </location>
    <ligand>
        <name>Mg(2+)</name>
        <dbReference type="ChEBI" id="CHEBI:18420"/>
    </ligand>
</feature>
<evidence type="ECO:0000313" key="10">
    <source>
        <dbReference type="Proteomes" id="UP000244336"/>
    </source>
</evidence>
<keyword evidence="2" id="KW-0519">Myristate</keyword>
<dbReference type="NCBIfam" id="TIGR00231">
    <property type="entry name" value="small_GTP"/>
    <property type="match status" value="1"/>
</dbReference>
<name>A0A2T7E0K6_9POAL</name>
<evidence type="ECO:0000256" key="1">
    <source>
        <dbReference type="ARBA" id="ARBA00010290"/>
    </source>
</evidence>
<dbReference type="Proteomes" id="UP000244336">
    <property type="component" value="Chromosome 4"/>
</dbReference>
<evidence type="ECO:0008006" key="11">
    <source>
        <dbReference type="Google" id="ProtNLM"/>
    </source>
</evidence>
<accession>A0A2T7E0K6</accession>
<dbReference type="InterPro" id="IPR006689">
    <property type="entry name" value="Small_GTPase_ARF/SAR"/>
</dbReference>
<organism evidence="9 10">
    <name type="scientific">Panicum hallii var. hallii</name>
    <dbReference type="NCBI Taxonomy" id="1504633"/>
    <lineage>
        <taxon>Eukaryota</taxon>
        <taxon>Viridiplantae</taxon>
        <taxon>Streptophyta</taxon>
        <taxon>Embryophyta</taxon>
        <taxon>Tracheophyta</taxon>
        <taxon>Spermatophyta</taxon>
        <taxon>Magnoliopsida</taxon>
        <taxon>Liliopsida</taxon>
        <taxon>Poales</taxon>
        <taxon>Poaceae</taxon>
        <taxon>PACMAD clade</taxon>
        <taxon>Panicoideae</taxon>
        <taxon>Panicodae</taxon>
        <taxon>Paniceae</taxon>
        <taxon>Panicinae</taxon>
        <taxon>Panicum</taxon>
        <taxon>Panicum sect. Panicum</taxon>
    </lineage>
</organism>
<dbReference type="SMART" id="SM00177">
    <property type="entry name" value="ARF"/>
    <property type="match status" value="1"/>
</dbReference>
<keyword evidence="3 6" id="KW-0547">Nucleotide-binding</keyword>
<sequence>MGQSLIKLFFDNSCHKEVKVVMLGLDAAGKTTILYRLHVGEVLSTVPTIGFNVEKVEHKNVAFTVWDVGGQDKLRPLWRQHLSNSDALIYVVDSMDRDRIGVAREEFQAVVKDPLMLNSVILVLANKQDMKGAMKPPEVGQRLGVYELKNRTSRVVGACALTGEGLLEGLGWLAATLKDAHAWGSAVRF</sequence>
<evidence type="ECO:0000256" key="2">
    <source>
        <dbReference type="ARBA" id="ARBA00022707"/>
    </source>
</evidence>
<gene>
    <name evidence="9" type="ORF">GQ55_4G270000</name>
</gene>
<dbReference type="FunFam" id="3.40.50.300:FF:000548">
    <property type="entry name" value="ADP-ribosylation factor 2"/>
    <property type="match status" value="1"/>
</dbReference>